<dbReference type="AlphaFoldDB" id="A0A425XWF4"/>
<evidence type="ECO:0000313" key="3">
    <source>
        <dbReference type="Proteomes" id="UP000285794"/>
    </source>
</evidence>
<name>A0A425XWF4_9BACT</name>
<reference evidence="2 3" key="1">
    <citation type="submission" date="2018-07" db="EMBL/GenBank/DDBJ databases">
        <title>Draft genome sequence of Ancylomarina sp. M1P.</title>
        <authorList>
            <person name="Yadav S."/>
            <person name="Villanueva L."/>
            <person name="Damste J.S.S."/>
        </authorList>
    </citation>
    <scope>NUCLEOTIDE SEQUENCE [LARGE SCALE GENOMIC DNA]</scope>
    <source>
        <strain evidence="2 3">M1P</strain>
    </source>
</reference>
<evidence type="ECO:0000259" key="1">
    <source>
        <dbReference type="Pfam" id="PF05076"/>
    </source>
</evidence>
<keyword evidence="3" id="KW-1185">Reference proteome</keyword>
<feature type="domain" description="Suppressor of fused-like" evidence="1">
    <location>
        <begin position="44"/>
        <end position="217"/>
    </location>
</feature>
<evidence type="ECO:0000313" key="2">
    <source>
        <dbReference type="EMBL" id="RRG18972.1"/>
    </source>
</evidence>
<proteinExistence type="predicted"/>
<comment type="caution">
    <text evidence="2">The sequence shown here is derived from an EMBL/GenBank/DDBJ whole genome shotgun (WGS) entry which is preliminary data.</text>
</comment>
<dbReference type="OrthoDB" id="4827574at2"/>
<dbReference type="RefSeq" id="WP_125032187.1">
    <property type="nucleotide sequence ID" value="NZ_JAPXVP010000033.1"/>
</dbReference>
<dbReference type="Pfam" id="PF05076">
    <property type="entry name" value="SUFU"/>
    <property type="match status" value="1"/>
</dbReference>
<dbReference type="InterPro" id="IPR020941">
    <property type="entry name" value="SUFU-like_domain"/>
</dbReference>
<dbReference type="EMBL" id="QQWG01000036">
    <property type="protein sequence ID" value="RRG18972.1"/>
    <property type="molecule type" value="Genomic_DNA"/>
</dbReference>
<sequence length="232" mass="27438">MTNQNPFASSKHYYEHTEWIEEHISKKFNDCKFSVFHEIPTLDIHIDVYFIQPNKTEFNILLTSGMSTLKMNVPKEVKNYKNYGFAELMILIPKNIEFEKVYSGQNKNDWIISMLKRSAKFPHFYDTWIGNGHTLQADEDMTPYGHDTEFVGSLLLPSVTFEQDITVIKKKGRQINIYTIFPLYKKELEYKIENGYNKFLDLLIKADMKEVLNTNRKSLISKGNIWRKIFRN</sequence>
<dbReference type="Proteomes" id="UP000285794">
    <property type="component" value="Unassembled WGS sequence"/>
</dbReference>
<accession>A0A425XWF4</accession>
<gene>
    <name evidence="2" type="ORF">DWB61_17445</name>
</gene>
<protein>
    <submittedName>
        <fullName evidence="2">Suppressor of fused domain protein</fullName>
    </submittedName>
</protein>
<organism evidence="2 3">
    <name type="scientific">Ancylomarina euxinus</name>
    <dbReference type="NCBI Taxonomy" id="2283627"/>
    <lineage>
        <taxon>Bacteria</taxon>
        <taxon>Pseudomonadati</taxon>
        <taxon>Bacteroidota</taxon>
        <taxon>Bacteroidia</taxon>
        <taxon>Marinilabiliales</taxon>
        <taxon>Marinifilaceae</taxon>
        <taxon>Ancylomarina</taxon>
    </lineage>
</organism>